<dbReference type="Proteomes" id="UP001190640">
    <property type="component" value="Chromosome 15"/>
</dbReference>
<dbReference type="KEGG" id="emc:129342916"/>
<dbReference type="Pfam" id="PF07744">
    <property type="entry name" value="SPOC"/>
    <property type="match status" value="1"/>
</dbReference>
<dbReference type="InterPro" id="IPR012921">
    <property type="entry name" value="SPOC_C"/>
</dbReference>
<gene>
    <name evidence="3" type="primary">LOC129342916</name>
</gene>
<organism evidence="2 3">
    <name type="scientific">Eublepharis macularius</name>
    <name type="common">Leopard gecko</name>
    <name type="synonym">Cyrtodactylus macularius</name>
    <dbReference type="NCBI Taxonomy" id="481883"/>
    <lineage>
        <taxon>Eukaryota</taxon>
        <taxon>Metazoa</taxon>
        <taxon>Chordata</taxon>
        <taxon>Craniata</taxon>
        <taxon>Vertebrata</taxon>
        <taxon>Euteleostomi</taxon>
        <taxon>Lepidosauria</taxon>
        <taxon>Squamata</taxon>
        <taxon>Bifurcata</taxon>
        <taxon>Gekkota</taxon>
        <taxon>Eublepharidae</taxon>
        <taxon>Eublepharinae</taxon>
        <taxon>Eublepharis</taxon>
    </lineage>
</organism>
<name>A0AA97LGV6_EUBMA</name>
<reference evidence="3" key="1">
    <citation type="submission" date="2025-08" db="UniProtKB">
        <authorList>
            <consortium name="RefSeq"/>
        </authorList>
    </citation>
    <scope>IDENTIFICATION</scope>
    <source>
        <tissue evidence="3">Blood</tissue>
    </source>
</reference>
<accession>A0AA97LGV6</accession>
<evidence type="ECO:0000313" key="3">
    <source>
        <dbReference type="RefSeq" id="XP_054854851.1"/>
    </source>
</evidence>
<feature type="domain" description="Spen paralogue and orthologue SPOC C-terminal" evidence="1">
    <location>
        <begin position="1"/>
        <end position="131"/>
    </location>
</feature>
<dbReference type="PANTHER" id="PTHR11477">
    <property type="entry name" value="TRANSCRIPTION FACTOR S-II ZINC FINGER DOMAIN-CONTAINING PROTEIN"/>
    <property type="match status" value="1"/>
</dbReference>
<dbReference type="AlphaFoldDB" id="A0AA97LGV6"/>
<proteinExistence type="predicted"/>
<evidence type="ECO:0000313" key="2">
    <source>
        <dbReference type="Proteomes" id="UP001190640"/>
    </source>
</evidence>
<keyword evidence="2" id="KW-1185">Reference proteome</keyword>
<evidence type="ECO:0000259" key="1">
    <source>
        <dbReference type="Pfam" id="PF07744"/>
    </source>
</evidence>
<dbReference type="RefSeq" id="XP_054854851.1">
    <property type="nucleotide sequence ID" value="XM_054998876.1"/>
</dbReference>
<dbReference type="GO" id="GO:0005634">
    <property type="term" value="C:nucleus"/>
    <property type="evidence" value="ECO:0007669"/>
    <property type="project" value="TreeGrafter"/>
</dbReference>
<dbReference type="GO" id="GO:0006351">
    <property type="term" value="P:DNA-templated transcription"/>
    <property type="evidence" value="ECO:0007669"/>
    <property type="project" value="TreeGrafter"/>
</dbReference>
<dbReference type="GeneID" id="129342916"/>
<protein>
    <submittedName>
        <fullName evidence="3">SPOC domain-containing protein 1-like</fullName>
    </submittedName>
</protein>
<dbReference type="PANTHER" id="PTHR11477:SF13">
    <property type="entry name" value="DEATH-INDUCER OBLITERATOR 1"/>
    <property type="match status" value="1"/>
</dbReference>
<sequence>MFSLKQFAAEAYPVSGSGSHLFQALPDLLQSRGCILPEDVWAYLDSIWPANTKEMALIRFHPSLTKGSNSYNMLYSYLNKKQRYGIVGSNEMEMFMVPLAAYQPVPSKLHPLGGPGLDLCHPSLLLGLILPKRPPTGPDPLPKARRKTVTFKDNVETWYFPPPSQADNCQMQPPQHLSPSEPLCCHDYPIVVLPRHDPLISEELGSEMFQEERLHYKTAGGGASHSLLDVTLHSQCDSPWLMGQLGNLTPETLGAQSQEPGDELRSGEVVTLSEPDLPPGTIRSFRVAFNQHLGQRPSGSQLQSLNRT</sequence>